<reference evidence="3" key="1">
    <citation type="submission" date="2017-05" db="EMBL/GenBank/DDBJ databases">
        <authorList>
            <person name="Sharma S."/>
            <person name="Sidhu C."/>
            <person name="Pinnaka A.K."/>
        </authorList>
    </citation>
    <scope>NUCLEOTIDE SEQUENCE [LARGE SCALE GENOMIC DNA]</scope>
    <source>
        <strain evidence="3">AK93</strain>
    </source>
</reference>
<protein>
    <submittedName>
        <fullName evidence="2">Uncharacterized protein</fullName>
    </submittedName>
</protein>
<proteinExistence type="predicted"/>
<comment type="caution">
    <text evidence="2">The sequence shown here is derived from an EMBL/GenBank/DDBJ whole genome shotgun (WGS) entry which is preliminary data.</text>
</comment>
<accession>A0A3E0WYG8</accession>
<dbReference type="AlphaFoldDB" id="A0A3E0WYG8"/>
<evidence type="ECO:0000256" key="1">
    <source>
        <dbReference type="SAM" id="MobiDB-lite"/>
    </source>
</evidence>
<name>A0A3E0WYG8_9GAMM</name>
<keyword evidence="3" id="KW-1185">Reference proteome</keyword>
<dbReference type="EMBL" id="NFZW01000007">
    <property type="protein sequence ID" value="RFA37439.1"/>
    <property type="molecule type" value="Genomic_DNA"/>
</dbReference>
<evidence type="ECO:0000313" key="3">
    <source>
        <dbReference type="Proteomes" id="UP000256763"/>
    </source>
</evidence>
<gene>
    <name evidence="2" type="ORF">CAL65_09135</name>
</gene>
<feature type="region of interest" description="Disordered" evidence="1">
    <location>
        <begin position="29"/>
        <end position="54"/>
    </location>
</feature>
<evidence type="ECO:0000313" key="2">
    <source>
        <dbReference type="EMBL" id="RFA37439.1"/>
    </source>
</evidence>
<dbReference type="Proteomes" id="UP000256763">
    <property type="component" value="Unassembled WGS sequence"/>
</dbReference>
<organism evidence="2 3">
    <name type="scientific">Alkalilimnicola ehrlichii</name>
    <dbReference type="NCBI Taxonomy" id="351052"/>
    <lineage>
        <taxon>Bacteria</taxon>
        <taxon>Pseudomonadati</taxon>
        <taxon>Pseudomonadota</taxon>
        <taxon>Gammaproteobacteria</taxon>
        <taxon>Chromatiales</taxon>
        <taxon>Ectothiorhodospiraceae</taxon>
        <taxon>Alkalilimnicola</taxon>
    </lineage>
</organism>
<sequence length="301" mass="32925">MPPISEAQLNSIEDAALYVAVTSGLFGGGDYAPNEDPPDLSGPDMEQDCPGGGTLTLTHGEKTVQTPFGEGEFAYQTMHNEACRHQGGGMRSLSDGFTETGYAATVGVDNHTVLYHAQGDLDSGTPHRAEHDSADTFYRTELLLEHFECRECQGADTYEISQYSETWVSDGQYGYRFQFGESRAAPLTATETVIHYRQHDDDTYVFDYDVEGVVGLNSSVCELGSAHWATTQTLRIEDKPETDAAGEAFHESRIISGEATINEDIHVVFNNGGATITMAGVSQTYDEDELWEAGIPCYERD</sequence>